<dbReference type="EMBL" id="CAJVPP010002521">
    <property type="protein sequence ID" value="CAG8602991.1"/>
    <property type="molecule type" value="Genomic_DNA"/>
</dbReference>
<dbReference type="SUPFAM" id="SSF48239">
    <property type="entry name" value="Terpenoid cyclases/Protein prenyltransferases"/>
    <property type="match status" value="1"/>
</dbReference>
<evidence type="ECO:0000313" key="3">
    <source>
        <dbReference type="EMBL" id="CAG8602991.1"/>
    </source>
</evidence>
<sequence>MTTSDPYLEKDISIKATDLSQWRLKVDHGRQTWHYLESDEAKNLPQSIIEKYWLGIPFESKKFDKPKTALEAARNGFEFFKLLQTEDGHWAGNYGGPMFLLPGLIISMYITRITIPESWRIEIIRYLFNKANPVDGGWGIHVEGHSTVFGTTLNYIVLRILGIDADHPYMVKARATLHKLGSATAIPSWGKFWLSCLNVYNWEGMNPVPPEL</sequence>
<dbReference type="AlphaFoldDB" id="A0A9N9CL81"/>
<protein>
    <submittedName>
        <fullName evidence="3">8732_t:CDS:1</fullName>
    </submittedName>
</protein>
<feature type="domain" description="Squalene cyclase N-terminal" evidence="2">
    <location>
        <begin position="83"/>
        <end position="212"/>
    </location>
</feature>
<dbReference type="GO" id="GO:0006696">
    <property type="term" value="P:ergosterol biosynthetic process"/>
    <property type="evidence" value="ECO:0007669"/>
    <property type="project" value="TreeGrafter"/>
</dbReference>
<name>A0A9N9CL81_FUNMO</name>
<accession>A0A9N9CL81</accession>
<reference evidence="3" key="1">
    <citation type="submission" date="2021-06" db="EMBL/GenBank/DDBJ databases">
        <authorList>
            <person name="Kallberg Y."/>
            <person name="Tangrot J."/>
            <person name="Rosling A."/>
        </authorList>
    </citation>
    <scope>NUCLEOTIDE SEQUENCE</scope>
    <source>
        <strain evidence="3">87-6 pot B 2015</strain>
    </source>
</reference>
<evidence type="ECO:0000256" key="1">
    <source>
        <dbReference type="ARBA" id="ARBA00009755"/>
    </source>
</evidence>
<feature type="non-terminal residue" evidence="3">
    <location>
        <position position="212"/>
    </location>
</feature>
<dbReference type="Gene3D" id="6.20.120.20">
    <property type="match status" value="1"/>
</dbReference>
<evidence type="ECO:0000313" key="4">
    <source>
        <dbReference type="Proteomes" id="UP000789375"/>
    </source>
</evidence>
<dbReference type="PANTHER" id="PTHR11764:SF20">
    <property type="entry name" value="LANOSTEROL SYNTHASE"/>
    <property type="match status" value="1"/>
</dbReference>
<dbReference type="Proteomes" id="UP000789375">
    <property type="component" value="Unassembled WGS sequence"/>
</dbReference>
<evidence type="ECO:0000259" key="2">
    <source>
        <dbReference type="Pfam" id="PF13249"/>
    </source>
</evidence>
<dbReference type="Gene3D" id="1.50.10.20">
    <property type="match status" value="1"/>
</dbReference>
<dbReference type="GO" id="GO:0016104">
    <property type="term" value="P:triterpenoid biosynthetic process"/>
    <property type="evidence" value="ECO:0007669"/>
    <property type="project" value="InterPro"/>
</dbReference>
<dbReference type="GO" id="GO:0005811">
    <property type="term" value="C:lipid droplet"/>
    <property type="evidence" value="ECO:0007669"/>
    <property type="project" value="InterPro"/>
</dbReference>
<dbReference type="PANTHER" id="PTHR11764">
    <property type="entry name" value="TERPENE CYCLASE/MUTASE FAMILY MEMBER"/>
    <property type="match status" value="1"/>
</dbReference>
<keyword evidence="4" id="KW-1185">Reference proteome</keyword>
<dbReference type="GO" id="GO:0000250">
    <property type="term" value="F:lanosterol synthase activity"/>
    <property type="evidence" value="ECO:0007669"/>
    <property type="project" value="TreeGrafter"/>
</dbReference>
<comment type="similarity">
    <text evidence="1">Belongs to the terpene cyclase/mutase family.</text>
</comment>
<dbReference type="InterPro" id="IPR008930">
    <property type="entry name" value="Terpenoid_cyclase/PrenylTrfase"/>
</dbReference>
<organism evidence="3 4">
    <name type="scientific">Funneliformis mosseae</name>
    <name type="common">Endomycorrhizal fungus</name>
    <name type="synonym">Glomus mosseae</name>
    <dbReference type="NCBI Taxonomy" id="27381"/>
    <lineage>
        <taxon>Eukaryota</taxon>
        <taxon>Fungi</taxon>
        <taxon>Fungi incertae sedis</taxon>
        <taxon>Mucoromycota</taxon>
        <taxon>Glomeromycotina</taxon>
        <taxon>Glomeromycetes</taxon>
        <taxon>Glomerales</taxon>
        <taxon>Glomeraceae</taxon>
        <taxon>Funneliformis</taxon>
    </lineage>
</organism>
<comment type="caution">
    <text evidence="3">The sequence shown here is derived from an EMBL/GenBank/DDBJ whole genome shotgun (WGS) entry which is preliminary data.</text>
</comment>
<dbReference type="InterPro" id="IPR018333">
    <property type="entry name" value="Squalene_cyclase"/>
</dbReference>
<gene>
    <name evidence="3" type="ORF">FMOSSE_LOCUS9049</name>
</gene>
<proteinExistence type="inferred from homology"/>
<dbReference type="InterPro" id="IPR032697">
    <property type="entry name" value="SQ_cyclase_N"/>
</dbReference>
<dbReference type="Pfam" id="PF13249">
    <property type="entry name" value="SQHop_cyclase_N"/>
    <property type="match status" value="1"/>
</dbReference>